<evidence type="ECO:0000313" key="2">
    <source>
        <dbReference type="Proteomes" id="UP000248301"/>
    </source>
</evidence>
<gene>
    <name evidence="1" type="ORF">CFR72_03420</name>
</gene>
<dbReference type="EMBL" id="NKUF01000004">
    <property type="protein sequence ID" value="PYD64213.1"/>
    <property type="molecule type" value="Genomic_DNA"/>
</dbReference>
<sequence length="76" mass="8518">MQGVNEKGRRGINIRDEASVSVHDNSLIIEQNTKKYAGVEIKDKSFLHAVQNAPNIVMAECDDDGFEIFRKVKLVS</sequence>
<evidence type="ECO:0000313" key="1">
    <source>
        <dbReference type="EMBL" id="PYD64213.1"/>
    </source>
</evidence>
<accession>A0A318Q5I1</accession>
<name>A0A318Q5I1_9PROT</name>
<reference evidence="1 2" key="1">
    <citation type="submission" date="2017-07" db="EMBL/GenBank/DDBJ databases">
        <title>A draft genome sequence of Gluconacetobacter entanii LTH 4560.</title>
        <authorList>
            <person name="Skraban J."/>
            <person name="Cleenwerck I."/>
            <person name="Vandamme P."/>
            <person name="Trcek J."/>
        </authorList>
    </citation>
    <scope>NUCLEOTIDE SEQUENCE [LARGE SCALE GENOMIC DNA]</scope>
    <source>
        <strain evidence="1 2">LTH 4560</strain>
    </source>
</reference>
<proteinExistence type="predicted"/>
<dbReference type="Proteomes" id="UP000248301">
    <property type="component" value="Unassembled WGS sequence"/>
</dbReference>
<comment type="caution">
    <text evidence="1">The sequence shown here is derived from an EMBL/GenBank/DDBJ whole genome shotgun (WGS) entry which is preliminary data.</text>
</comment>
<dbReference type="AlphaFoldDB" id="A0A318Q5I1"/>
<protein>
    <submittedName>
        <fullName evidence="1">Uncharacterized protein</fullName>
    </submittedName>
</protein>
<organism evidence="1 2">
    <name type="scientific">Gluconacetobacter entanii</name>
    <dbReference type="NCBI Taxonomy" id="108528"/>
    <lineage>
        <taxon>Bacteria</taxon>
        <taxon>Pseudomonadati</taxon>
        <taxon>Pseudomonadota</taxon>
        <taxon>Alphaproteobacteria</taxon>
        <taxon>Acetobacterales</taxon>
        <taxon>Acetobacteraceae</taxon>
        <taxon>Gluconacetobacter</taxon>
    </lineage>
</organism>